<feature type="transmembrane region" description="Helical" evidence="8">
    <location>
        <begin position="13"/>
        <end position="34"/>
    </location>
</feature>
<dbReference type="EMBL" id="KN837160">
    <property type="protein sequence ID" value="KIJ38501.1"/>
    <property type="molecule type" value="Genomic_DNA"/>
</dbReference>
<evidence type="ECO:0000256" key="4">
    <source>
        <dbReference type="ARBA" id="ARBA00022692"/>
    </source>
</evidence>
<feature type="transmembrane region" description="Helical" evidence="8">
    <location>
        <begin position="168"/>
        <end position="188"/>
    </location>
</feature>
<keyword evidence="4 8" id="KW-0812">Transmembrane</keyword>
<keyword evidence="6 8" id="KW-0472">Membrane</keyword>
<dbReference type="GO" id="GO:0005886">
    <property type="term" value="C:plasma membrane"/>
    <property type="evidence" value="ECO:0007669"/>
    <property type="project" value="UniProtKB-SubCell"/>
</dbReference>
<evidence type="ECO:0000256" key="5">
    <source>
        <dbReference type="ARBA" id="ARBA00022989"/>
    </source>
</evidence>
<comment type="subcellular location">
    <subcellularLocation>
        <location evidence="8">Cell membrane</location>
        <topology evidence="8">Multi-pass membrane protein</topology>
    </subcellularLocation>
    <subcellularLocation>
        <location evidence="1">Membrane</location>
        <topology evidence="1">Multi-pass membrane protein</topology>
    </subcellularLocation>
</comment>
<evidence type="ECO:0000256" key="7">
    <source>
        <dbReference type="ARBA" id="ARBA00023177"/>
    </source>
</evidence>
<dbReference type="InterPro" id="IPR024041">
    <property type="entry name" value="NH4_transpt_AmtB-like_dom"/>
</dbReference>
<dbReference type="InterPro" id="IPR018047">
    <property type="entry name" value="Ammonium_transpt_CS"/>
</dbReference>
<feature type="domain" description="Ammonium transporter AmtB-like" evidence="10">
    <location>
        <begin position="15"/>
        <end position="418"/>
    </location>
</feature>
<organism evidence="11 12">
    <name type="scientific">Sphaerobolus stellatus (strain SS14)</name>
    <dbReference type="NCBI Taxonomy" id="990650"/>
    <lineage>
        <taxon>Eukaryota</taxon>
        <taxon>Fungi</taxon>
        <taxon>Dikarya</taxon>
        <taxon>Basidiomycota</taxon>
        <taxon>Agaricomycotina</taxon>
        <taxon>Agaricomycetes</taxon>
        <taxon>Phallomycetidae</taxon>
        <taxon>Geastrales</taxon>
        <taxon>Sphaerobolaceae</taxon>
        <taxon>Sphaerobolus</taxon>
    </lineage>
</organism>
<dbReference type="SUPFAM" id="SSF111352">
    <property type="entry name" value="Ammonium transporter"/>
    <property type="match status" value="1"/>
</dbReference>
<dbReference type="OrthoDB" id="534912at2759"/>
<evidence type="ECO:0000313" key="12">
    <source>
        <dbReference type="Proteomes" id="UP000054279"/>
    </source>
</evidence>
<feature type="transmembrane region" description="Helical" evidence="8">
    <location>
        <begin position="200"/>
        <end position="218"/>
    </location>
</feature>
<dbReference type="InterPro" id="IPR001905">
    <property type="entry name" value="Ammonium_transpt"/>
</dbReference>
<name>A0A0C9VLP0_SPHS4</name>
<evidence type="ECO:0000259" key="10">
    <source>
        <dbReference type="Pfam" id="PF00909"/>
    </source>
</evidence>
<feature type="region of interest" description="Disordered" evidence="9">
    <location>
        <begin position="439"/>
        <end position="496"/>
    </location>
</feature>
<evidence type="ECO:0000256" key="9">
    <source>
        <dbReference type="SAM" id="MobiDB-lite"/>
    </source>
</evidence>
<dbReference type="Gene3D" id="1.10.3430.10">
    <property type="entry name" value="Ammonium transporter AmtB like domains"/>
    <property type="match status" value="1"/>
</dbReference>
<dbReference type="PANTHER" id="PTHR43029">
    <property type="entry name" value="AMMONIUM TRANSPORTER MEP2"/>
    <property type="match status" value="1"/>
</dbReference>
<sequence length="496" mass="53710">MSSSNNLYDRGDVGFIILCGALVSFMIPGVAFLYSGLARRKSALALIWAVCASNAIVIFQWFFWGYSLAFSPTATNGFIGNVEHFGLRGVLAEPSPATTFIPELLYAFFQMEFAAVTTAILMGGVAERGRVLPAMLFTFCWVTIVYCPLACWAWNVNGWANKWGVLDFAGGGPVEIGSGVGGLAYSLVLGRRQEKELLNFRPHNVSFVALGTWVLWLGTCRVFNAGSALGANLRAVVAAWNSFMCAAVAGVTWCLLDFRLEKKWTMVGFCSGTIAGLVAATPSSGMVPIWASLVIGVLTGAVCNYATKLKFFLRVDDALDLFAEHAIGGVVGLLSNALFAEREIVALDGVSVIAGGWLNQNWKQLYKQFAYILACSAYTFVVTCILAKGIDMIPGLSLRASEYAEELGMDETEIGEFANDYIEIRRDFLDWTAPSNGFKDSTGSKPAHAYAAGDRHGMPETDVHDHDAHRHPDESNEKTNGNGVLPPVEETSDDNT</sequence>
<evidence type="ECO:0000256" key="6">
    <source>
        <dbReference type="ARBA" id="ARBA00023136"/>
    </source>
</evidence>
<proteinExistence type="inferred from homology"/>
<dbReference type="Pfam" id="PF00909">
    <property type="entry name" value="Ammonium_transp"/>
    <property type="match status" value="1"/>
</dbReference>
<feature type="transmembrane region" description="Helical" evidence="8">
    <location>
        <begin position="369"/>
        <end position="390"/>
    </location>
</feature>
<accession>A0A0C9VLP0</accession>
<feature type="transmembrane region" description="Helical" evidence="8">
    <location>
        <begin position="104"/>
        <end position="122"/>
    </location>
</feature>
<keyword evidence="7 8" id="KW-0924">Ammonia transport</keyword>
<evidence type="ECO:0000256" key="2">
    <source>
        <dbReference type="ARBA" id="ARBA00005887"/>
    </source>
</evidence>
<keyword evidence="5 8" id="KW-1133">Transmembrane helix</keyword>
<dbReference type="PANTHER" id="PTHR43029:SF4">
    <property type="entry name" value="AMMONIUM TRANSPORTER MEP1-RELATED"/>
    <property type="match status" value="1"/>
</dbReference>
<evidence type="ECO:0000256" key="1">
    <source>
        <dbReference type="ARBA" id="ARBA00004141"/>
    </source>
</evidence>
<feature type="transmembrane region" description="Helical" evidence="8">
    <location>
        <begin position="46"/>
        <end position="64"/>
    </location>
</feature>
<feature type="transmembrane region" description="Helical" evidence="8">
    <location>
        <begin position="238"/>
        <end position="256"/>
    </location>
</feature>
<comment type="similarity">
    <text evidence="2 8">Belongs to the ammonia transporter channel (TC 1.A.11.2) family.</text>
</comment>
<feature type="compositionally biased region" description="Basic and acidic residues" evidence="9">
    <location>
        <begin position="453"/>
        <end position="477"/>
    </location>
</feature>
<feature type="transmembrane region" description="Helical" evidence="8">
    <location>
        <begin position="263"/>
        <end position="281"/>
    </location>
</feature>
<dbReference type="FunFam" id="1.10.3430.10:FF:000003">
    <property type="entry name" value="Ammonium transporter"/>
    <property type="match status" value="1"/>
</dbReference>
<feature type="transmembrane region" description="Helical" evidence="8">
    <location>
        <begin position="134"/>
        <end position="156"/>
    </location>
</feature>
<dbReference type="PROSITE" id="PS01219">
    <property type="entry name" value="AMMONIUM_TRANSP"/>
    <property type="match status" value="1"/>
</dbReference>
<reference evidence="11 12" key="1">
    <citation type="submission" date="2014-06" db="EMBL/GenBank/DDBJ databases">
        <title>Evolutionary Origins and Diversification of the Mycorrhizal Mutualists.</title>
        <authorList>
            <consortium name="DOE Joint Genome Institute"/>
            <consortium name="Mycorrhizal Genomics Consortium"/>
            <person name="Kohler A."/>
            <person name="Kuo A."/>
            <person name="Nagy L.G."/>
            <person name="Floudas D."/>
            <person name="Copeland A."/>
            <person name="Barry K.W."/>
            <person name="Cichocki N."/>
            <person name="Veneault-Fourrey C."/>
            <person name="LaButti K."/>
            <person name="Lindquist E.A."/>
            <person name="Lipzen A."/>
            <person name="Lundell T."/>
            <person name="Morin E."/>
            <person name="Murat C."/>
            <person name="Riley R."/>
            <person name="Ohm R."/>
            <person name="Sun H."/>
            <person name="Tunlid A."/>
            <person name="Henrissat B."/>
            <person name="Grigoriev I.V."/>
            <person name="Hibbett D.S."/>
            <person name="Martin F."/>
        </authorList>
    </citation>
    <scope>NUCLEOTIDE SEQUENCE [LARGE SCALE GENOMIC DNA]</scope>
    <source>
        <strain evidence="11 12">SS14</strain>
    </source>
</reference>
<gene>
    <name evidence="11" type="ORF">M422DRAFT_210942</name>
</gene>
<protein>
    <recommendedName>
        <fullName evidence="8">Ammonium transporter</fullName>
    </recommendedName>
</protein>
<dbReference type="Proteomes" id="UP000054279">
    <property type="component" value="Unassembled WGS sequence"/>
</dbReference>
<evidence type="ECO:0000256" key="3">
    <source>
        <dbReference type="ARBA" id="ARBA00022448"/>
    </source>
</evidence>
<dbReference type="InterPro" id="IPR029020">
    <property type="entry name" value="Ammonium/urea_transptr"/>
</dbReference>
<feature type="transmembrane region" description="Helical" evidence="8">
    <location>
        <begin position="287"/>
        <end position="306"/>
    </location>
</feature>
<evidence type="ECO:0000256" key="8">
    <source>
        <dbReference type="RuleBase" id="RU362002"/>
    </source>
</evidence>
<keyword evidence="12" id="KW-1185">Reference proteome</keyword>
<evidence type="ECO:0000313" key="11">
    <source>
        <dbReference type="EMBL" id="KIJ38501.1"/>
    </source>
</evidence>
<dbReference type="HOGENOM" id="CLU_000445_33_0_1"/>
<dbReference type="GO" id="GO:0008519">
    <property type="term" value="F:ammonium channel activity"/>
    <property type="evidence" value="ECO:0007669"/>
    <property type="project" value="InterPro"/>
</dbReference>
<keyword evidence="3 8" id="KW-0813">Transport</keyword>
<dbReference type="NCBIfam" id="TIGR00836">
    <property type="entry name" value="amt"/>
    <property type="match status" value="1"/>
</dbReference>
<dbReference type="AlphaFoldDB" id="A0A0C9VLP0"/>